<sequence length="358" mass="38402">MTGIRGRKAEHIDICLTERIAPDNCYWDDIRLMHNAMPEIDMDDIDMTADVLGKKLEFPLIVTAITGGFPGAKKINENIAKACSELGIGMGVGSERAGVTGVDPDSYSVIKDYDVPLVIGNIGAPQLVRQKSKDMFSPEMVGQAKDLIDADYVAIHLNFLQEVVQPEGDRNGKGIRDAIRGLAREYPLIVKETGAGIDAYTAERLKGIGIHGIDVAGMGGTSFAAVEMYRASAIGDDVQTEMGNTFFDWGIPAPVSLQEAKCSKLPLIASGGILDGTHVASAIAMGAAAAGCAHAVLREATESAEAVKKKLSLFKEELKVAMMLTGSANIKDLAKARYIVLGETRDWMEGMRWTQNSI</sequence>
<dbReference type="PANTHER" id="PTHR43665">
    <property type="entry name" value="ISOPENTENYL-DIPHOSPHATE DELTA-ISOMERASE"/>
    <property type="match status" value="1"/>
</dbReference>
<evidence type="ECO:0000256" key="7">
    <source>
        <dbReference type="ARBA" id="ARBA00022857"/>
    </source>
</evidence>
<dbReference type="EC" id="5.3.3.2" evidence="11"/>
<feature type="binding site" evidence="11">
    <location>
        <begin position="7"/>
        <end position="8"/>
    </location>
    <ligand>
        <name>substrate</name>
    </ligand>
</feature>
<evidence type="ECO:0000313" key="13">
    <source>
        <dbReference type="EMBL" id="AYQ55547.1"/>
    </source>
</evidence>
<dbReference type="GO" id="GO:0008299">
    <property type="term" value="P:isoprenoid biosynthetic process"/>
    <property type="evidence" value="ECO:0007669"/>
    <property type="project" value="UniProtKB-UniRule"/>
</dbReference>
<evidence type="ECO:0000256" key="8">
    <source>
        <dbReference type="ARBA" id="ARBA00023229"/>
    </source>
</evidence>
<keyword evidence="8 11" id="KW-0414">Isoprene biosynthesis</keyword>
<comment type="subcellular location">
    <subcellularLocation>
        <location evidence="11">Cytoplasm</location>
    </subcellularLocation>
</comment>
<evidence type="ECO:0000256" key="1">
    <source>
        <dbReference type="ARBA" id="ARBA00001917"/>
    </source>
</evidence>
<keyword evidence="5 11" id="KW-0479">Metal-binding</keyword>
<evidence type="ECO:0000313" key="14">
    <source>
        <dbReference type="Proteomes" id="UP000273278"/>
    </source>
</evidence>
<comment type="caution">
    <text evidence="11">Lacks conserved residue(s) required for the propagation of feature annotation.</text>
</comment>
<dbReference type="AlphaFoldDB" id="A0A3G3II53"/>
<dbReference type="SUPFAM" id="SSF51395">
    <property type="entry name" value="FMN-linked oxidoreductases"/>
    <property type="match status" value="1"/>
</dbReference>
<evidence type="ECO:0000256" key="2">
    <source>
        <dbReference type="ARBA" id="ARBA00022490"/>
    </source>
</evidence>
<comment type="similarity">
    <text evidence="11">Belongs to the IPP isomerase type 2 family.</text>
</comment>
<proteinExistence type="inferred from homology"/>
<keyword evidence="7 11" id="KW-0521">NADP</keyword>
<dbReference type="GO" id="GO:0000287">
    <property type="term" value="F:magnesium ion binding"/>
    <property type="evidence" value="ECO:0007669"/>
    <property type="project" value="UniProtKB-UniRule"/>
</dbReference>
<dbReference type="GeneID" id="41322207"/>
<evidence type="ECO:0000256" key="4">
    <source>
        <dbReference type="ARBA" id="ARBA00022643"/>
    </source>
</evidence>
<comment type="cofactor">
    <cofactor evidence="11">
        <name>Mg(2+)</name>
        <dbReference type="ChEBI" id="CHEBI:18420"/>
    </cofactor>
</comment>
<dbReference type="GO" id="GO:0005737">
    <property type="term" value="C:cytoplasm"/>
    <property type="evidence" value="ECO:0007669"/>
    <property type="project" value="UniProtKB-SubCell"/>
</dbReference>
<dbReference type="InterPro" id="IPR011179">
    <property type="entry name" value="IPdP_isomerase"/>
</dbReference>
<reference evidence="13 14" key="1">
    <citation type="submission" date="2016-10" db="EMBL/GenBank/DDBJ databases">
        <title>Complete genome of the TMA-utilizing, human hosted archaeon Methanomethylophilus alvus Gen. nov, sp. nov., strain Mx-05, derived from a pure culture.</title>
        <authorList>
            <person name="Brugere J.-F."/>
            <person name="Ben Hania W."/>
            <person name="Chaudhary P.P."/>
            <person name="Gaci N."/>
            <person name="Borrel G."/>
            <person name="Cao Van Tuat L."/>
            <person name="Fardeau M.-L."/>
            <person name="Harris H.M.B."/>
            <person name="O'Toole P.W."/>
            <person name="Ollivier B."/>
        </authorList>
    </citation>
    <scope>NUCLEOTIDE SEQUENCE [LARGE SCALE GENOMIC DNA]</scope>
    <source>
        <strain evidence="13 14">Mx-05</strain>
    </source>
</reference>
<accession>A0A3G3II53</accession>
<comment type="subunit">
    <text evidence="10 11">Homooctamer. Dimer of tetramers.</text>
</comment>
<organism evidence="13 14">
    <name type="scientific">Methanomethylophilus alvi</name>
    <dbReference type="NCBI Taxonomy" id="1291540"/>
    <lineage>
        <taxon>Archaea</taxon>
        <taxon>Methanobacteriati</taxon>
        <taxon>Thermoplasmatota</taxon>
        <taxon>Thermoplasmata</taxon>
        <taxon>Methanomassiliicoccales</taxon>
        <taxon>Methanomethylophilaceae</taxon>
        <taxon>Methanomethylophilus</taxon>
    </lineage>
</organism>
<dbReference type="GO" id="GO:0070402">
    <property type="term" value="F:NADPH binding"/>
    <property type="evidence" value="ECO:0007669"/>
    <property type="project" value="UniProtKB-UniRule"/>
</dbReference>
<feature type="binding site" evidence="11">
    <location>
        <position position="94"/>
    </location>
    <ligand>
        <name>FMN</name>
        <dbReference type="ChEBI" id="CHEBI:58210"/>
    </ligand>
</feature>
<dbReference type="GO" id="GO:0016491">
    <property type="term" value="F:oxidoreductase activity"/>
    <property type="evidence" value="ECO:0007669"/>
    <property type="project" value="InterPro"/>
</dbReference>
<gene>
    <name evidence="11" type="primary">fni</name>
    <name evidence="13" type="ORF">BKD89_07045</name>
</gene>
<dbReference type="Proteomes" id="UP000273278">
    <property type="component" value="Chromosome"/>
</dbReference>
<dbReference type="NCBIfam" id="TIGR02151">
    <property type="entry name" value="IPP_isom_2"/>
    <property type="match status" value="1"/>
</dbReference>
<dbReference type="Pfam" id="PF01070">
    <property type="entry name" value="FMN_dh"/>
    <property type="match status" value="1"/>
</dbReference>
<feature type="binding site" evidence="11">
    <location>
        <position position="121"/>
    </location>
    <ligand>
        <name>FMN</name>
        <dbReference type="ChEBI" id="CHEBI:58210"/>
    </ligand>
</feature>
<protein>
    <recommendedName>
        <fullName evidence="11">Isopentenyl-diphosphate delta-isomerase</fullName>
        <shortName evidence="11">IPP isomerase</shortName>
        <ecNumber evidence="11">5.3.3.2</ecNumber>
    </recommendedName>
    <alternativeName>
        <fullName evidence="11">Isopentenyl diphosphate:dimethylallyl diphosphate isomerase</fullName>
    </alternativeName>
    <alternativeName>
        <fullName evidence="11">Isopentenyl pyrophosphate isomerase</fullName>
    </alternativeName>
    <alternativeName>
        <fullName evidence="11">Type 2 isopentenyl diphosphate isomerase</fullName>
        <shortName evidence="11">IDI-2</shortName>
    </alternativeName>
</protein>
<dbReference type="OMA" id="WDWGIPT"/>
<feature type="binding site" evidence="11">
    <location>
        <position position="162"/>
    </location>
    <ligand>
        <name>Mg(2+)</name>
        <dbReference type="ChEBI" id="CHEBI:18420"/>
    </ligand>
</feature>
<dbReference type="Gene3D" id="3.20.20.70">
    <property type="entry name" value="Aldolase class I"/>
    <property type="match status" value="1"/>
</dbReference>
<dbReference type="GO" id="GO:0004452">
    <property type="term" value="F:isopentenyl-diphosphate delta-isomerase activity"/>
    <property type="evidence" value="ECO:0007669"/>
    <property type="project" value="UniProtKB-UniRule"/>
</dbReference>
<evidence type="ECO:0000256" key="9">
    <source>
        <dbReference type="ARBA" id="ARBA00023235"/>
    </source>
</evidence>
<dbReference type="InterPro" id="IPR000262">
    <property type="entry name" value="FMN-dep_DH"/>
</dbReference>
<dbReference type="InterPro" id="IPR013785">
    <property type="entry name" value="Aldolase_TIM"/>
</dbReference>
<dbReference type="PANTHER" id="PTHR43665:SF1">
    <property type="entry name" value="ISOPENTENYL-DIPHOSPHATE DELTA-ISOMERASE"/>
    <property type="match status" value="1"/>
</dbReference>
<evidence type="ECO:0000259" key="12">
    <source>
        <dbReference type="Pfam" id="PF01070"/>
    </source>
</evidence>
<dbReference type="EMBL" id="CP017686">
    <property type="protein sequence ID" value="AYQ55547.1"/>
    <property type="molecule type" value="Genomic_DNA"/>
</dbReference>
<feature type="binding site" evidence="11">
    <location>
        <begin position="94"/>
        <end position="96"/>
    </location>
    <ligand>
        <name>substrate</name>
    </ligand>
</feature>
<feature type="binding site" evidence="11">
    <location>
        <position position="63"/>
    </location>
    <ligand>
        <name>FMN</name>
        <dbReference type="ChEBI" id="CHEBI:58210"/>
    </ligand>
</feature>
<feature type="binding site" evidence="11">
    <location>
        <begin position="293"/>
        <end position="294"/>
    </location>
    <ligand>
        <name>FMN</name>
        <dbReference type="ChEBI" id="CHEBI:58210"/>
    </ligand>
</feature>
<feature type="binding site" evidence="11">
    <location>
        <position position="191"/>
    </location>
    <ligand>
        <name>FMN</name>
        <dbReference type="ChEBI" id="CHEBI:58210"/>
    </ligand>
</feature>
<dbReference type="RefSeq" id="WP_015505321.1">
    <property type="nucleotide sequence ID" value="NZ_CAYARO010000015.1"/>
</dbReference>
<dbReference type="HAMAP" id="MF_00354">
    <property type="entry name" value="Idi_2"/>
    <property type="match status" value="1"/>
</dbReference>
<evidence type="ECO:0000256" key="3">
    <source>
        <dbReference type="ARBA" id="ARBA00022630"/>
    </source>
</evidence>
<dbReference type="CDD" id="cd02811">
    <property type="entry name" value="IDI-2_FMN"/>
    <property type="match status" value="1"/>
</dbReference>
<comment type="function">
    <text evidence="11">Involved in the biosynthesis of isoprenoids. Catalyzes the 1,3-allylic rearrangement of the homoallylic substrate isopentenyl (IPP) to its allylic isomer, dimethylallyl diphosphate (DMAPP).</text>
</comment>
<evidence type="ECO:0000256" key="10">
    <source>
        <dbReference type="ARBA" id="ARBA00025810"/>
    </source>
</evidence>
<feature type="binding site" evidence="11">
    <location>
        <begin position="64"/>
        <end position="66"/>
    </location>
    <ligand>
        <name>FMN</name>
        <dbReference type="ChEBI" id="CHEBI:58210"/>
    </ligand>
</feature>
<evidence type="ECO:0000256" key="6">
    <source>
        <dbReference type="ARBA" id="ARBA00022842"/>
    </source>
</evidence>
<dbReference type="PIRSF" id="PIRSF003314">
    <property type="entry name" value="IPP_isomerase"/>
    <property type="match status" value="1"/>
</dbReference>
<keyword evidence="9 11" id="KW-0413">Isomerase</keyword>
<feature type="binding site" evidence="11">
    <location>
        <position position="161"/>
    </location>
    <ligand>
        <name>substrate</name>
    </ligand>
</feature>
<keyword evidence="2 11" id="KW-0963">Cytoplasm</keyword>
<name>A0A3G3II53_9ARCH</name>
<feature type="binding site" evidence="11">
    <location>
        <position position="221"/>
    </location>
    <ligand>
        <name>FMN</name>
        <dbReference type="ChEBI" id="CHEBI:58210"/>
    </ligand>
</feature>
<evidence type="ECO:0000256" key="11">
    <source>
        <dbReference type="HAMAP-Rule" id="MF_00354"/>
    </source>
</evidence>
<comment type="cofactor">
    <cofactor evidence="1 11">
        <name>FMN</name>
        <dbReference type="ChEBI" id="CHEBI:58210"/>
    </cofactor>
</comment>
<keyword evidence="4 11" id="KW-0288">FMN</keyword>
<evidence type="ECO:0000256" key="5">
    <source>
        <dbReference type="ARBA" id="ARBA00022723"/>
    </source>
</evidence>
<dbReference type="GO" id="GO:0010181">
    <property type="term" value="F:FMN binding"/>
    <property type="evidence" value="ECO:0007669"/>
    <property type="project" value="UniProtKB-UniRule"/>
</dbReference>
<comment type="cofactor">
    <cofactor evidence="11">
        <name>NADPH</name>
        <dbReference type="ChEBI" id="CHEBI:57783"/>
    </cofactor>
</comment>
<comment type="catalytic activity">
    <reaction evidence="11">
        <text>isopentenyl diphosphate = dimethylallyl diphosphate</text>
        <dbReference type="Rhea" id="RHEA:23284"/>
        <dbReference type="ChEBI" id="CHEBI:57623"/>
        <dbReference type="ChEBI" id="CHEBI:128769"/>
        <dbReference type="EC" id="5.3.3.2"/>
    </reaction>
</comment>
<keyword evidence="3 11" id="KW-0285">Flavoprotein</keyword>
<keyword evidence="6 11" id="KW-0460">Magnesium</keyword>
<feature type="domain" description="FMN-dependent dehydrogenase" evidence="12">
    <location>
        <begin position="199"/>
        <end position="336"/>
    </location>
</feature>